<dbReference type="RefSeq" id="WP_344063496.1">
    <property type="nucleotide sequence ID" value="NZ_BAAAPN010000032.1"/>
</dbReference>
<gene>
    <name evidence="1" type="ORF">GCM10009810_11870</name>
</gene>
<dbReference type="Proteomes" id="UP001501475">
    <property type="component" value="Unassembled WGS sequence"/>
</dbReference>
<reference evidence="1 2" key="1">
    <citation type="journal article" date="2019" name="Int. J. Syst. Evol. Microbiol.">
        <title>The Global Catalogue of Microorganisms (GCM) 10K type strain sequencing project: providing services to taxonomists for standard genome sequencing and annotation.</title>
        <authorList>
            <consortium name="The Broad Institute Genomics Platform"/>
            <consortium name="The Broad Institute Genome Sequencing Center for Infectious Disease"/>
            <person name="Wu L."/>
            <person name="Ma J."/>
        </authorList>
    </citation>
    <scope>NUCLEOTIDE SEQUENCE [LARGE SCALE GENOMIC DNA]</scope>
    <source>
        <strain evidence="1 2">JCM 15591</strain>
    </source>
</reference>
<protein>
    <submittedName>
        <fullName evidence="1">Uncharacterized protein</fullName>
    </submittedName>
</protein>
<dbReference type="EMBL" id="BAAAPN010000032">
    <property type="protein sequence ID" value="GAA1753622.1"/>
    <property type="molecule type" value="Genomic_DNA"/>
</dbReference>
<organism evidence="1 2">
    <name type="scientific">Nostocoides vanveenii</name>
    <dbReference type="NCBI Taxonomy" id="330835"/>
    <lineage>
        <taxon>Bacteria</taxon>
        <taxon>Bacillati</taxon>
        <taxon>Actinomycetota</taxon>
        <taxon>Actinomycetes</taxon>
        <taxon>Micrococcales</taxon>
        <taxon>Intrasporangiaceae</taxon>
        <taxon>Nostocoides</taxon>
    </lineage>
</organism>
<evidence type="ECO:0000313" key="1">
    <source>
        <dbReference type="EMBL" id="GAA1753622.1"/>
    </source>
</evidence>
<name>A0ABN2KDH9_9MICO</name>
<proteinExistence type="predicted"/>
<comment type="caution">
    <text evidence="1">The sequence shown here is derived from an EMBL/GenBank/DDBJ whole genome shotgun (WGS) entry which is preliminary data.</text>
</comment>
<sequence>MGFSLRRKDTAPSLPAEVASGLGLLAKERVVAATRDDTGTWVVVGTARLYAVPPTGEVLARPWHLVDNGKWDHDNYTLTVTFVDGARPQQWVFREAAQVLPAFRERVQASVVISEAVDLGSKSRKARVVIRKNLADGSLHDQTILGQGVRLSDPGVSEAVNATRAHLREQVGL</sequence>
<keyword evidence="2" id="KW-1185">Reference proteome</keyword>
<accession>A0ABN2KDH9</accession>
<evidence type="ECO:0000313" key="2">
    <source>
        <dbReference type="Proteomes" id="UP001501475"/>
    </source>
</evidence>